<feature type="binding site" evidence="9">
    <location>
        <begin position="53"/>
        <end position="54"/>
    </location>
    <ligand>
        <name>substrate</name>
    </ligand>
</feature>
<dbReference type="InterPro" id="IPR036393">
    <property type="entry name" value="AceGlu_kinase-like_sf"/>
</dbReference>
<dbReference type="GO" id="GO:0003991">
    <property type="term" value="F:acetylglutamate kinase activity"/>
    <property type="evidence" value="ECO:0007669"/>
    <property type="project" value="UniProtKB-EC"/>
</dbReference>
<dbReference type="EMBL" id="JBHTBY010000001">
    <property type="protein sequence ID" value="MFC7319569.1"/>
    <property type="molecule type" value="Genomic_DNA"/>
</dbReference>
<keyword evidence="7 9" id="KW-0067">ATP-binding</keyword>
<evidence type="ECO:0000259" key="10">
    <source>
        <dbReference type="Pfam" id="PF00696"/>
    </source>
</evidence>
<keyword evidence="5 9" id="KW-0547">Nucleotide-binding</keyword>
<organism evidence="11 12">
    <name type="scientific">Halobacillus campisalis</name>
    <dbReference type="NCBI Taxonomy" id="435909"/>
    <lineage>
        <taxon>Bacteria</taxon>
        <taxon>Bacillati</taxon>
        <taxon>Bacillota</taxon>
        <taxon>Bacilli</taxon>
        <taxon>Bacillales</taxon>
        <taxon>Bacillaceae</taxon>
        <taxon>Halobacillus</taxon>
    </lineage>
</organism>
<evidence type="ECO:0000256" key="4">
    <source>
        <dbReference type="ARBA" id="ARBA00022679"/>
    </source>
</evidence>
<evidence type="ECO:0000256" key="8">
    <source>
        <dbReference type="ARBA" id="ARBA00048141"/>
    </source>
</evidence>
<dbReference type="PANTHER" id="PTHR23342:SF0">
    <property type="entry name" value="N-ACETYLGLUTAMATE SYNTHASE, MITOCHONDRIAL"/>
    <property type="match status" value="1"/>
</dbReference>
<evidence type="ECO:0000256" key="7">
    <source>
        <dbReference type="ARBA" id="ARBA00022840"/>
    </source>
</evidence>
<protein>
    <recommendedName>
        <fullName evidence="9">Acetylglutamate kinase</fullName>
        <ecNumber evidence="9">2.7.2.8</ecNumber>
    </recommendedName>
    <alternativeName>
        <fullName evidence="9">N-acetyl-L-glutamate 5-phosphotransferase</fullName>
    </alternativeName>
    <alternativeName>
        <fullName evidence="9">NAG kinase</fullName>
        <shortName evidence="9">NAGK</shortName>
    </alternativeName>
</protein>
<dbReference type="RefSeq" id="WP_289215369.1">
    <property type="nucleotide sequence ID" value="NZ_JAPVRC010000003.1"/>
</dbReference>
<dbReference type="InterPro" id="IPR037528">
    <property type="entry name" value="ArgB"/>
</dbReference>
<evidence type="ECO:0000256" key="2">
    <source>
        <dbReference type="ARBA" id="ARBA00022571"/>
    </source>
</evidence>
<feature type="binding site" evidence="9">
    <location>
        <position position="168"/>
    </location>
    <ligand>
        <name>substrate</name>
    </ligand>
</feature>
<evidence type="ECO:0000313" key="12">
    <source>
        <dbReference type="Proteomes" id="UP001596494"/>
    </source>
</evidence>
<dbReference type="EC" id="2.7.2.8" evidence="9"/>
<dbReference type="InterPro" id="IPR001048">
    <property type="entry name" value="Asp/Glu/Uridylate_kinase"/>
</dbReference>
<dbReference type="InterPro" id="IPR004662">
    <property type="entry name" value="AcgluKinase_fam"/>
</dbReference>
<gene>
    <name evidence="9 11" type="primary">argB</name>
    <name evidence="11" type="ORF">ACFQMN_01550</name>
</gene>
<proteinExistence type="inferred from homology"/>
<keyword evidence="9" id="KW-0963">Cytoplasm</keyword>
<dbReference type="PIRSF" id="PIRSF000728">
    <property type="entry name" value="NAGK"/>
    <property type="match status" value="1"/>
</dbReference>
<feature type="domain" description="Aspartate/glutamate/uridylate kinase" evidence="10">
    <location>
        <begin position="17"/>
        <end position="246"/>
    </location>
</feature>
<keyword evidence="12" id="KW-1185">Reference proteome</keyword>
<feature type="site" description="Transition state stabilizer" evidence="9">
    <location>
        <position position="21"/>
    </location>
</feature>
<keyword evidence="6 9" id="KW-0418">Kinase</keyword>
<dbReference type="PANTHER" id="PTHR23342">
    <property type="entry name" value="N-ACETYLGLUTAMATE SYNTHASE"/>
    <property type="match status" value="1"/>
</dbReference>
<reference evidence="12" key="1">
    <citation type="journal article" date="2019" name="Int. J. Syst. Evol. Microbiol.">
        <title>The Global Catalogue of Microorganisms (GCM) 10K type strain sequencing project: providing services to taxonomists for standard genome sequencing and annotation.</title>
        <authorList>
            <consortium name="The Broad Institute Genomics Platform"/>
            <consortium name="The Broad Institute Genome Sequencing Center for Infectious Disease"/>
            <person name="Wu L."/>
            <person name="Ma J."/>
        </authorList>
    </citation>
    <scope>NUCLEOTIDE SEQUENCE [LARGE SCALE GENOMIC DNA]</scope>
    <source>
        <strain evidence="12">CCUG 73951</strain>
    </source>
</reference>
<comment type="pathway">
    <text evidence="1 9">Amino-acid biosynthesis; L-arginine biosynthesis; N(2)-acetyl-L-ornithine from L-glutamate: step 2/4.</text>
</comment>
<name>A0ABW2JYK4_9BACI</name>
<comment type="caution">
    <text evidence="11">The sequence shown here is derived from an EMBL/GenBank/DDBJ whole genome shotgun (WGS) entry which is preliminary data.</text>
</comment>
<dbReference type="NCBIfam" id="TIGR00761">
    <property type="entry name" value="argB"/>
    <property type="match status" value="1"/>
</dbReference>
<dbReference type="Pfam" id="PF00696">
    <property type="entry name" value="AA_kinase"/>
    <property type="match status" value="1"/>
</dbReference>
<dbReference type="SUPFAM" id="SSF53633">
    <property type="entry name" value="Carbamate kinase-like"/>
    <property type="match status" value="1"/>
</dbReference>
<dbReference type="Proteomes" id="UP001596494">
    <property type="component" value="Unassembled WGS sequence"/>
</dbReference>
<dbReference type="HAMAP" id="MF_00082">
    <property type="entry name" value="ArgB"/>
    <property type="match status" value="1"/>
</dbReference>
<comment type="subcellular location">
    <subcellularLocation>
        <location evidence="9">Cytoplasm</location>
    </subcellularLocation>
</comment>
<comment type="similarity">
    <text evidence="9">Belongs to the acetylglutamate kinase family. ArgB subfamily.</text>
</comment>
<dbReference type="Gene3D" id="3.40.1160.10">
    <property type="entry name" value="Acetylglutamate kinase-like"/>
    <property type="match status" value="1"/>
</dbReference>
<evidence type="ECO:0000256" key="6">
    <source>
        <dbReference type="ARBA" id="ARBA00022777"/>
    </source>
</evidence>
<feature type="binding site" evidence="9">
    <location>
        <position position="75"/>
    </location>
    <ligand>
        <name>substrate</name>
    </ligand>
</feature>
<keyword evidence="3 9" id="KW-0028">Amino-acid biosynthesis</keyword>
<evidence type="ECO:0000256" key="5">
    <source>
        <dbReference type="ARBA" id="ARBA00022741"/>
    </source>
</evidence>
<comment type="function">
    <text evidence="9">Catalyzes the ATP-dependent phosphorylation of N-acetyl-L-glutamate.</text>
</comment>
<accession>A0ABW2JYK4</accession>
<evidence type="ECO:0000256" key="1">
    <source>
        <dbReference type="ARBA" id="ARBA00004828"/>
    </source>
</evidence>
<sequence>MTMSKSMQAIERKQKPVLVIKLGGSMINHLSESFYKSFCELKKRYQCVVVHGGGPAITALLEDLDIKGEFFEGLRKTTAETLEVVTMTLGGTVSAQVTSAFTKQGVPCVGLKGSDGGLLQARLIDEEKLGFVGEIEGVNGGLIQQILEKDYIPVIAPLATTADGQMVNVNADVAAAAVANALNAEKLLFVTDVPGIMNEDEIIERTTPEEIESMITAGVIYGGMIPKVKSAVNALSEHLHEVLVVSGEQSLVQGDVIKGTTIHQTVKEGVVK</sequence>
<dbReference type="CDD" id="cd04238">
    <property type="entry name" value="AAK_NAGK-like"/>
    <property type="match status" value="1"/>
</dbReference>
<evidence type="ECO:0000256" key="3">
    <source>
        <dbReference type="ARBA" id="ARBA00022605"/>
    </source>
</evidence>
<evidence type="ECO:0000313" key="11">
    <source>
        <dbReference type="EMBL" id="MFC7319569.1"/>
    </source>
</evidence>
<evidence type="ECO:0000256" key="9">
    <source>
        <dbReference type="HAMAP-Rule" id="MF_00082"/>
    </source>
</evidence>
<feature type="site" description="Transition state stabilizer" evidence="9">
    <location>
        <position position="227"/>
    </location>
</feature>
<comment type="catalytic activity">
    <reaction evidence="8 9">
        <text>N-acetyl-L-glutamate + ATP = N-acetyl-L-glutamyl 5-phosphate + ADP</text>
        <dbReference type="Rhea" id="RHEA:14629"/>
        <dbReference type="ChEBI" id="CHEBI:30616"/>
        <dbReference type="ChEBI" id="CHEBI:44337"/>
        <dbReference type="ChEBI" id="CHEBI:57936"/>
        <dbReference type="ChEBI" id="CHEBI:456216"/>
        <dbReference type="EC" id="2.7.2.8"/>
    </reaction>
</comment>
<keyword evidence="2 9" id="KW-0055">Arginine biosynthesis</keyword>
<keyword evidence="4 9" id="KW-0808">Transferase</keyword>